<dbReference type="RefSeq" id="WP_049175593.1">
    <property type="nucleotide sequence ID" value="NZ_BKFK01000002.1"/>
</dbReference>
<accession>A0A3D2SN19</accession>
<organism evidence="1 2">
    <name type="scientific">Acinetobacter ursingii</name>
    <dbReference type="NCBI Taxonomy" id="108980"/>
    <lineage>
        <taxon>Bacteria</taxon>
        <taxon>Pseudomonadati</taxon>
        <taxon>Pseudomonadota</taxon>
        <taxon>Gammaproteobacteria</taxon>
        <taxon>Moraxellales</taxon>
        <taxon>Moraxellaceae</taxon>
        <taxon>Acinetobacter</taxon>
    </lineage>
</organism>
<comment type="caution">
    <text evidence="1">The sequence shown here is derived from an EMBL/GenBank/DDBJ whole genome shotgun (WGS) entry which is preliminary data.</text>
</comment>
<name>A0A3D2SN19_9GAMM</name>
<reference evidence="1 2" key="1">
    <citation type="journal article" date="2018" name="Nat. Biotechnol.">
        <title>A standardized bacterial taxonomy based on genome phylogeny substantially revises the tree of life.</title>
        <authorList>
            <person name="Parks D.H."/>
            <person name="Chuvochina M."/>
            <person name="Waite D.W."/>
            <person name="Rinke C."/>
            <person name="Skarshewski A."/>
            <person name="Chaumeil P.A."/>
            <person name="Hugenholtz P."/>
        </authorList>
    </citation>
    <scope>NUCLEOTIDE SEQUENCE [LARGE SCALE GENOMIC DNA]</scope>
    <source>
        <strain evidence="1">UBA9669</strain>
    </source>
</reference>
<sequence>MKKFIILTTLSTAILFSGCDYFKNKKTENQAQDVADFSCTNQDNLNQIQDYLKSEYIKALEKSLRQSSEYYEADRTLLEKINKGLRFEIKTIRTLTEDPKTATELNCESQLVVHFPKGLMQRAENAYQAYIENSEGDGYATVKDYLDNNESGLSVTNDELRGNLLYDITKTDKEGISLSVQNQKEILEGVAFITEQAVLFESYIEKNKQYQSMIQDNDQKEAAQYNLAKQAMDIRKKELDAEKQKQVERLNQTWDNLTEEQREQLKQDQTDWFEKRDIDCKVLAQKSAHEIPEKEKETYQKQSDYWDQALNDQNTEMQYTKCFNQRTIERIVYLNNVFN</sequence>
<proteinExistence type="predicted"/>
<dbReference type="PROSITE" id="PS51257">
    <property type="entry name" value="PROKAR_LIPOPROTEIN"/>
    <property type="match status" value="1"/>
</dbReference>
<dbReference type="EMBL" id="DPVE01000164">
    <property type="protein sequence ID" value="HCK30433.1"/>
    <property type="molecule type" value="Genomic_DNA"/>
</dbReference>
<evidence type="ECO:0000313" key="1">
    <source>
        <dbReference type="EMBL" id="HCK30433.1"/>
    </source>
</evidence>
<gene>
    <name evidence="1" type="ORF">DHW29_09730</name>
</gene>
<evidence type="ECO:0008006" key="3">
    <source>
        <dbReference type="Google" id="ProtNLM"/>
    </source>
</evidence>
<dbReference type="Proteomes" id="UP000263596">
    <property type="component" value="Unassembled WGS sequence"/>
</dbReference>
<evidence type="ECO:0000313" key="2">
    <source>
        <dbReference type="Proteomes" id="UP000263596"/>
    </source>
</evidence>
<protein>
    <recommendedName>
        <fullName evidence="3">DUF1311 domain-containing protein</fullName>
    </recommendedName>
</protein>
<dbReference type="AlphaFoldDB" id="A0A3D2SN19"/>